<proteinExistence type="predicted"/>
<sequence length="99" mass="12026">MRRIREKREGSKVLQIHKRTREGLRVNVRYQFDFFMLLNFNQYLQFRCCCCCWRSQAGCLWTHIWPEIISHRSIEPIEREVCVLAKDVWRGLLASGFMM</sequence>
<dbReference type="AlphaFoldDB" id="A0A1M3T201"/>
<evidence type="ECO:0000313" key="1">
    <source>
        <dbReference type="EMBL" id="OJZ80753.1"/>
    </source>
</evidence>
<name>A0A1M3T201_ASPLC</name>
<organism evidence="1 2">
    <name type="scientific">Aspergillus luchuensis (strain CBS 106.47)</name>
    <dbReference type="NCBI Taxonomy" id="1137211"/>
    <lineage>
        <taxon>Eukaryota</taxon>
        <taxon>Fungi</taxon>
        <taxon>Dikarya</taxon>
        <taxon>Ascomycota</taxon>
        <taxon>Pezizomycotina</taxon>
        <taxon>Eurotiomycetes</taxon>
        <taxon>Eurotiomycetidae</taxon>
        <taxon>Eurotiales</taxon>
        <taxon>Aspergillaceae</taxon>
        <taxon>Aspergillus</taxon>
        <taxon>Aspergillus subgen. Circumdati</taxon>
    </lineage>
</organism>
<gene>
    <name evidence="1" type="ORF">ASPFODRAFT_406955</name>
</gene>
<accession>A0A1M3T201</accession>
<evidence type="ECO:0000313" key="2">
    <source>
        <dbReference type="Proteomes" id="UP000184063"/>
    </source>
</evidence>
<dbReference type="EMBL" id="KV878253">
    <property type="protein sequence ID" value="OJZ80753.1"/>
    <property type="molecule type" value="Genomic_DNA"/>
</dbReference>
<dbReference type="VEuPathDB" id="FungiDB:ASPFODRAFT_406955"/>
<protein>
    <submittedName>
        <fullName evidence="1">Uncharacterized protein</fullName>
    </submittedName>
</protein>
<reference evidence="2" key="1">
    <citation type="journal article" date="2017" name="Genome Biol.">
        <title>Comparative genomics reveals high biological diversity and specific adaptations in the industrially and medically important fungal genus Aspergillus.</title>
        <authorList>
            <person name="de Vries R.P."/>
            <person name="Riley R."/>
            <person name="Wiebenga A."/>
            <person name="Aguilar-Osorio G."/>
            <person name="Amillis S."/>
            <person name="Uchima C.A."/>
            <person name="Anderluh G."/>
            <person name="Asadollahi M."/>
            <person name="Askin M."/>
            <person name="Barry K."/>
            <person name="Battaglia E."/>
            <person name="Bayram O."/>
            <person name="Benocci T."/>
            <person name="Braus-Stromeyer S.A."/>
            <person name="Caldana C."/>
            <person name="Canovas D."/>
            <person name="Cerqueira G.C."/>
            <person name="Chen F."/>
            <person name="Chen W."/>
            <person name="Choi C."/>
            <person name="Clum A."/>
            <person name="Dos Santos R.A."/>
            <person name="Damasio A.R."/>
            <person name="Diallinas G."/>
            <person name="Emri T."/>
            <person name="Fekete E."/>
            <person name="Flipphi M."/>
            <person name="Freyberg S."/>
            <person name="Gallo A."/>
            <person name="Gournas C."/>
            <person name="Habgood R."/>
            <person name="Hainaut M."/>
            <person name="Harispe M.L."/>
            <person name="Henrissat B."/>
            <person name="Hilden K.S."/>
            <person name="Hope R."/>
            <person name="Hossain A."/>
            <person name="Karabika E."/>
            <person name="Karaffa L."/>
            <person name="Karanyi Z."/>
            <person name="Krasevec N."/>
            <person name="Kuo A."/>
            <person name="Kusch H."/>
            <person name="LaButti K."/>
            <person name="Lagendijk E.L."/>
            <person name="Lapidus A."/>
            <person name="Levasseur A."/>
            <person name="Lindquist E."/>
            <person name="Lipzen A."/>
            <person name="Logrieco A.F."/>
            <person name="MacCabe A."/>
            <person name="Maekelae M.R."/>
            <person name="Malavazi I."/>
            <person name="Melin P."/>
            <person name="Meyer V."/>
            <person name="Mielnichuk N."/>
            <person name="Miskei M."/>
            <person name="Molnar A.P."/>
            <person name="Mule G."/>
            <person name="Ngan C.Y."/>
            <person name="Orejas M."/>
            <person name="Orosz E."/>
            <person name="Ouedraogo J.P."/>
            <person name="Overkamp K.M."/>
            <person name="Park H.-S."/>
            <person name="Perrone G."/>
            <person name="Piumi F."/>
            <person name="Punt P.J."/>
            <person name="Ram A.F."/>
            <person name="Ramon A."/>
            <person name="Rauscher S."/>
            <person name="Record E."/>
            <person name="Riano-Pachon D.M."/>
            <person name="Robert V."/>
            <person name="Roehrig J."/>
            <person name="Ruller R."/>
            <person name="Salamov A."/>
            <person name="Salih N.S."/>
            <person name="Samson R.A."/>
            <person name="Sandor E."/>
            <person name="Sanguinetti M."/>
            <person name="Schuetze T."/>
            <person name="Sepcic K."/>
            <person name="Shelest E."/>
            <person name="Sherlock G."/>
            <person name="Sophianopoulou V."/>
            <person name="Squina F.M."/>
            <person name="Sun H."/>
            <person name="Susca A."/>
            <person name="Todd R.B."/>
            <person name="Tsang A."/>
            <person name="Unkles S.E."/>
            <person name="van de Wiele N."/>
            <person name="van Rossen-Uffink D."/>
            <person name="Oliveira J.V."/>
            <person name="Vesth T.C."/>
            <person name="Visser J."/>
            <person name="Yu J.-H."/>
            <person name="Zhou M."/>
            <person name="Andersen M.R."/>
            <person name="Archer D.B."/>
            <person name="Baker S.E."/>
            <person name="Benoit I."/>
            <person name="Brakhage A.A."/>
            <person name="Braus G.H."/>
            <person name="Fischer R."/>
            <person name="Frisvad J.C."/>
            <person name="Goldman G.H."/>
            <person name="Houbraken J."/>
            <person name="Oakley B."/>
            <person name="Pocsi I."/>
            <person name="Scazzocchio C."/>
            <person name="Seiboth B."/>
            <person name="vanKuyk P.A."/>
            <person name="Wortman J."/>
            <person name="Dyer P.S."/>
            <person name="Grigoriev I.V."/>
        </authorList>
    </citation>
    <scope>NUCLEOTIDE SEQUENCE [LARGE SCALE GENOMIC DNA]</scope>
    <source>
        <strain evidence="2">CBS 106.47</strain>
    </source>
</reference>
<dbReference type="Proteomes" id="UP000184063">
    <property type="component" value="Unassembled WGS sequence"/>
</dbReference>